<dbReference type="EMBL" id="JBHTIF010000001">
    <property type="protein sequence ID" value="MFD0725213.1"/>
    <property type="molecule type" value="Genomic_DNA"/>
</dbReference>
<dbReference type="InterPro" id="IPR029068">
    <property type="entry name" value="Glyas_Bleomycin-R_OHBP_Dase"/>
</dbReference>
<feature type="domain" description="Glyoxalase-like" evidence="1">
    <location>
        <begin position="9"/>
        <end position="123"/>
    </location>
</feature>
<comment type="caution">
    <text evidence="2">The sequence shown here is derived from an EMBL/GenBank/DDBJ whole genome shotgun (WGS) entry which is preliminary data.</text>
</comment>
<reference evidence="3" key="1">
    <citation type="journal article" date="2019" name="Int. J. Syst. Evol. Microbiol.">
        <title>The Global Catalogue of Microorganisms (GCM) 10K type strain sequencing project: providing services to taxonomists for standard genome sequencing and annotation.</title>
        <authorList>
            <consortium name="The Broad Institute Genomics Platform"/>
            <consortium name="The Broad Institute Genome Sequencing Center for Infectious Disease"/>
            <person name="Wu L."/>
            <person name="Ma J."/>
        </authorList>
    </citation>
    <scope>NUCLEOTIDE SEQUENCE [LARGE SCALE GENOMIC DNA]</scope>
    <source>
        <strain evidence="3">CCUG 55585</strain>
    </source>
</reference>
<dbReference type="InterPro" id="IPR041581">
    <property type="entry name" value="Glyoxalase_6"/>
</dbReference>
<proteinExistence type="predicted"/>
<evidence type="ECO:0000259" key="1">
    <source>
        <dbReference type="Pfam" id="PF18029"/>
    </source>
</evidence>
<name>A0ABW2YEB6_9GAMM</name>
<dbReference type="Proteomes" id="UP001597110">
    <property type="component" value="Unassembled WGS sequence"/>
</dbReference>
<evidence type="ECO:0000313" key="2">
    <source>
        <dbReference type="EMBL" id="MFD0725213.1"/>
    </source>
</evidence>
<accession>A0ABW2YEB6</accession>
<dbReference type="SUPFAM" id="SSF54593">
    <property type="entry name" value="Glyoxalase/Bleomycin resistance protein/Dihydroxybiphenyl dioxygenase"/>
    <property type="match status" value="1"/>
</dbReference>
<sequence length="128" mass="13699">MTSPTRAGVFIYAKDLPRVAAFYAAVLGMRQVHATDEMAILASADLQLLVHRIPAHIAADIHIETPPVRRENSAIKFFATVASLTEAGATAASLGGALFDERWHGPGFVVCNAMDPEGNVFQLREPAA</sequence>
<dbReference type="Pfam" id="PF18029">
    <property type="entry name" value="Glyoxalase_6"/>
    <property type="match status" value="1"/>
</dbReference>
<evidence type="ECO:0000313" key="3">
    <source>
        <dbReference type="Proteomes" id="UP001597110"/>
    </source>
</evidence>
<protein>
    <submittedName>
        <fullName evidence="2">VOC family protein</fullName>
    </submittedName>
</protein>
<organism evidence="2 3">
    <name type="scientific">Lysobacter brunescens</name>
    <dbReference type="NCBI Taxonomy" id="262323"/>
    <lineage>
        <taxon>Bacteria</taxon>
        <taxon>Pseudomonadati</taxon>
        <taxon>Pseudomonadota</taxon>
        <taxon>Gammaproteobacteria</taxon>
        <taxon>Lysobacterales</taxon>
        <taxon>Lysobacteraceae</taxon>
        <taxon>Lysobacter</taxon>
    </lineage>
</organism>
<keyword evidence="3" id="KW-1185">Reference proteome</keyword>
<gene>
    <name evidence="2" type="ORF">ACFQ0E_06310</name>
</gene>
<dbReference type="Gene3D" id="3.10.180.10">
    <property type="entry name" value="2,3-Dihydroxybiphenyl 1,2-Dioxygenase, domain 1"/>
    <property type="match status" value="1"/>
</dbReference>
<dbReference type="RefSeq" id="WP_386822822.1">
    <property type="nucleotide sequence ID" value="NZ_JBHTIF010000001.1"/>
</dbReference>